<gene>
    <name evidence="12" type="ORF">P43SY_008451</name>
</gene>
<evidence type="ECO:0000256" key="9">
    <source>
        <dbReference type="SAM" id="Phobius"/>
    </source>
</evidence>
<dbReference type="SUPFAM" id="SSF90123">
    <property type="entry name" value="ABC transporter transmembrane region"/>
    <property type="match status" value="2"/>
</dbReference>
<dbReference type="GO" id="GO:0005743">
    <property type="term" value="C:mitochondrial inner membrane"/>
    <property type="evidence" value="ECO:0007669"/>
    <property type="project" value="TreeGrafter"/>
</dbReference>
<dbReference type="Gene3D" id="1.20.1560.10">
    <property type="entry name" value="ABC transporter type 1, transmembrane domain"/>
    <property type="match status" value="1"/>
</dbReference>
<feature type="transmembrane region" description="Helical" evidence="9">
    <location>
        <begin position="330"/>
        <end position="353"/>
    </location>
</feature>
<dbReference type="CDD" id="cd18577">
    <property type="entry name" value="ABC_6TM_Pgp_ABCB1_D1_like"/>
    <property type="match status" value="1"/>
</dbReference>
<accession>A0AAD5M9H5</accession>
<evidence type="ECO:0000259" key="11">
    <source>
        <dbReference type="PROSITE" id="PS50929"/>
    </source>
</evidence>
<dbReference type="SMART" id="SM00382">
    <property type="entry name" value="AAA"/>
    <property type="match status" value="2"/>
</dbReference>
<dbReference type="Pfam" id="PF00664">
    <property type="entry name" value="ABC_membrane"/>
    <property type="match status" value="2"/>
</dbReference>
<evidence type="ECO:0000256" key="2">
    <source>
        <dbReference type="ARBA" id="ARBA00007577"/>
    </source>
</evidence>
<feature type="transmembrane region" description="Helical" evidence="9">
    <location>
        <begin position="365"/>
        <end position="384"/>
    </location>
</feature>
<dbReference type="FunFam" id="3.40.50.300:FF:000251">
    <property type="entry name" value="ABC transporter B family member 19"/>
    <property type="match status" value="2"/>
</dbReference>
<evidence type="ECO:0000256" key="8">
    <source>
        <dbReference type="SAM" id="MobiDB-lite"/>
    </source>
</evidence>
<protein>
    <recommendedName>
        <fullName evidence="14">Multidrug resistance protein ABC superfamily</fullName>
    </recommendedName>
</protein>
<evidence type="ECO:0008006" key="14">
    <source>
        <dbReference type="Google" id="ProtNLM"/>
    </source>
</evidence>
<dbReference type="InterPro" id="IPR017871">
    <property type="entry name" value="ABC_transporter-like_CS"/>
</dbReference>
<keyword evidence="5" id="KW-0067">ATP-binding</keyword>
<dbReference type="InterPro" id="IPR039421">
    <property type="entry name" value="Type_1_exporter"/>
</dbReference>
<dbReference type="GO" id="GO:0090374">
    <property type="term" value="P:oligopeptide export from mitochondrion"/>
    <property type="evidence" value="ECO:0007669"/>
    <property type="project" value="TreeGrafter"/>
</dbReference>
<keyword evidence="3 9" id="KW-0812">Transmembrane</keyword>
<dbReference type="InterPro" id="IPR011527">
    <property type="entry name" value="ABC1_TM_dom"/>
</dbReference>
<feature type="transmembrane region" description="Helical" evidence="9">
    <location>
        <begin position="991"/>
        <end position="1012"/>
    </location>
</feature>
<feature type="domain" description="ABC transmembrane type-1" evidence="11">
    <location>
        <begin position="112"/>
        <end position="393"/>
    </location>
</feature>
<evidence type="ECO:0000313" key="13">
    <source>
        <dbReference type="Proteomes" id="UP001209570"/>
    </source>
</evidence>
<dbReference type="PANTHER" id="PTHR43394">
    <property type="entry name" value="ATP-DEPENDENT PERMEASE MDL1, MITOCHONDRIAL"/>
    <property type="match status" value="1"/>
</dbReference>
<dbReference type="InterPro" id="IPR003439">
    <property type="entry name" value="ABC_transporter-like_ATP-bd"/>
</dbReference>
<keyword evidence="7 9" id="KW-0472">Membrane</keyword>
<dbReference type="SUPFAM" id="SSF52540">
    <property type="entry name" value="P-loop containing nucleoside triphosphate hydrolases"/>
    <property type="match status" value="2"/>
</dbReference>
<dbReference type="PROSITE" id="PS50893">
    <property type="entry name" value="ABC_TRANSPORTER_2"/>
    <property type="match status" value="2"/>
</dbReference>
<dbReference type="Proteomes" id="UP001209570">
    <property type="component" value="Unassembled WGS sequence"/>
</dbReference>
<evidence type="ECO:0000313" key="12">
    <source>
        <dbReference type="EMBL" id="KAJ0409579.1"/>
    </source>
</evidence>
<evidence type="ECO:0000256" key="3">
    <source>
        <dbReference type="ARBA" id="ARBA00022692"/>
    </source>
</evidence>
<evidence type="ECO:0000256" key="6">
    <source>
        <dbReference type="ARBA" id="ARBA00022989"/>
    </source>
</evidence>
<dbReference type="InterPro" id="IPR036640">
    <property type="entry name" value="ABC1_TM_sf"/>
</dbReference>
<dbReference type="PROSITE" id="PS50929">
    <property type="entry name" value="ABC_TM1F"/>
    <property type="match status" value="2"/>
</dbReference>
<dbReference type="Gene3D" id="3.40.50.300">
    <property type="entry name" value="P-loop containing nucleotide triphosphate hydrolases"/>
    <property type="match status" value="2"/>
</dbReference>
<feature type="transmembrane region" description="Helical" evidence="9">
    <location>
        <begin position="108"/>
        <end position="132"/>
    </location>
</feature>
<dbReference type="GO" id="GO:0005524">
    <property type="term" value="F:ATP binding"/>
    <property type="evidence" value="ECO:0007669"/>
    <property type="project" value="UniProtKB-KW"/>
</dbReference>
<feature type="domain" description="ABC transporter" evidence="10">
    <location>
        <begin position="429"/>
        <end position="667"/>
    </location>
</feature>
<dbReference type="Pfam" id="PF00005">
    <property type="entry name" value="ABC_tran"/>
    <property type="match status" value="2"/>
</dbReference>
<dbReference type="PANTHER" id="PTHR43394:SF27">
    <property type="entry name" value="ATP-DEPENDENT TRANSLOCASE ABCB1-LIKE"/>
    <property type="match status" value="1"/>
</dbReference>
<proteinExistence type="inferred from homology"/>
<feature type="transmembrane region" description="Helical" evidence="9">
    <location>
        <begin position="801"/>
        <end position="825"/>
    </location>
</feature>
<comment type="similarity">
    <text evidence="2">Belongs to the ABC transporter superfamily. ABCB family. Multidrug resistance exporter (TC 3.A.1.201) subfamily.</text>
</comment>
<feature type="transmembrane region" description="Helical" evidence="9">
    <location>
        <begin position="152"/>
        <end position="174"/>
    </location>
</feature>
<dbReference type="PROSITE" id="PS00211">
    <property type="entry name" value="ABC_TRANSPORTER_1"/>
    <property type="match status" value="2"/>
</dbReference>
<keyword evidence="4" id="KW-0547">Nucleotide-binding</keyword>
<dbReference type="CDD" id="cd03249">
    <property type="entry name" value="ABC_MTABC3_MDL1_MDL2"/>
    <property type="match status" value="2"/>
</dbReference>
<organism evidence="12 13">
    <name type="scientific">Pythium insidiosum</name>
    <name type="common">Pythiosis disease agent</name>
    <dbReference type="NCBI Taxonomy" id="114742"/>
    <lineage>
        <taxon>Eukaryota</taxon>
        <taxon>Sar</taxon>
        <taxon>Stramenopiles</taxon>
        <taxon>Oomycota</taxon>
        <taxon>Peronosporomycetes</taxon>
        <taxon>Pythiales</taxon>
        <taxon>Pythiaceae</taxon>
        <taxon>Pythium</taxon>
    </lineage>
</organism>
<sequence length="1329" mass="143957">MPSFVHPEEANSNDAPLSPTAAMSYVAVSTPVPDSRVAALELHDVEDAPAPVKGERLSTKKAASSTAPPDSPSKQEAAKREAFLREQREAIAQFKFRDLYRFASAGDVVMLVIGLIMTCINGALFPCMALIFGEAISSFQPYDADAVNRAALMYFGVALILFVTDYASFVLFYVTAERQMKALREQGLRHMLHLDISWYDRHDALQLSSRLTGDTIKIKDGMGQKLGDSLRFTAQFIAGYVIGLTKGWDISLVMACVLPCIAFSMAWLLNTLRTRTEWAQKVYAEAGAVAEETLGSMRTVVSNNGERLAIDKYNAKALKAEEENIRLAKVMAIVIGAFFASMWFMYAAGLWYGGKKVADAKTDPGTVFSAFFGILIGSMAMAQISPNITAVAQAKGAAAGLYKILATPSAIDASRDDTGVIPVTCEGRIQAVGLEFAYPSRPDVQVLKDYSVTVESGQTVAFVGASGGGKSTLIALLERFYDPLQGNILLDGRDIKTLNIRWLRSQIGLVSQEPVLFSTSIFENISFGRPGITLADAEAAAKLANAHEFIMKLPDGYDTMVGEKGISLSGGQKQRVAIARAIVRNPKILVLDEATSALDNESERVVQAALNDLMATTQMTTLVIAHRLSTIRNVDKIVVLSGGRVVEEGSHDVLMALPTGVYRNLYTIQEGDGDDDPRPSEPIRPSEMMLLPTAPETARDPGQPSDNSDIVGAGTGTVTSSTLARVNGNRPQRAAKHFSWRKAVELCRPERKYFFIGCIGAAVVGTSMPASALLISGMISSMTEKYMLFQKSRDRAYLNELYDQVQIYGALYVGGAFILMVATAVQQYCFKIMAEKLTTRLRDMNFSALCRQNIGFFDEAKHTTGALTADLATNATKVAMLSGDAQGRVVQAIFTFIAAMVISFTLGSWLLTFVMLAVFPLLILGQAVRMQQMKGGLGKDHLGDSGAHASQALSNIRTVISLGLETRIVDKYRDLLVVPLRDGTKEANINGIALGFSSFIMFATYSLVFWYGGKLVSKGDITFDQLIRTLMAIMMSAQGIGSAASWLAESDNAMAAGTAIMELVDRPLPIDALSATGLRLDNVEGRIAFEDITFRYPTRPDITVLRHYNLRIEAGETVAFCGPSGGGKSTCISLIERFYDPVKGRVTLDGHDLRTLHLQWLRAQIGLVGQEPTLFIGSIADNIAYGLATAPSREEVEAAAKMANAHAFITQFPDGYDTEVGMKGEKLSGGQKQRIAIARAILKNPSILLLDEATSALDSESEKVVQEALDRVVAIKRRTTIIIAHRLSTIRKADKICVVSGGRIAEEGTHNELLALGGIYSRLVAKGAH</sequence>
<evidence type="ECO:0000256" key="5">
    <source>
        <dbReference type="ARBA" id="ARBA00022840"/>
    </source>
</evidence>
<feature type="domain" description="ABC transporter" evidence="10">
    <location>
        <begin position="1087"/>
        <end position="1326"/>
    </location>
</feature>
<feature type="transmembrane region" description="Helical" evidence="9">
    <location>
        <begin position="250"/>
        <end position="269"/>
    </location>
</feature>
<dbReference type="CDD" id="cd18578">
    <property type="entry name" value="ABC_6TM_Pgp_ABCB1_D2_like"/>
    <property type="match status" value="1"/>
</dbReference>
<dbReference type="GO" id="GO:0016887">
    <property type="term" value="F:ATP hydrolysis activity"/>
    <property type="evidence" value="ECO:0007669"/>
    <property type="project" value="InterPro"/>
</dbReference>
<evidence type="ECO:0000256" key="7">
    <source>
        <dbReference type="ARBA" id="ARBA00023136"/>
    </source>
</evidence>
<keyword evidence="6 9" id="KW-1133">Transmembrane helix</keyword>
<evidence type="ECO:0000259" key="10">
    <source>
        <dbReference type="PROSITE" id="PS50893"/>
    </source>
</evidence>
<evidence type="ECO:0000256" key="4">
    <source>
        <dbReference type="ARBA" id="ARBA00022741"/>
    </source>
</evidence>
<name>A0AAD5M9H5_PYTIN</name>
<feature type="region of interest" description="Disordered" evidence="8">
    <location>
        <begin position="42"/>
        <end position="79"/>
    </location>
</feature>
<comment type="subcellular location">
    <subcellularLocation>
        <location evidence="1">Membrane</location>
        <topology evidence="1">Multi-pass membrane protein</topology>
    </subcellularLocation>
</comment>
<evidence type="ECO:0000256" key="1">
    <source>
        <dbReference type="ARBA" id="ARBA00004141"/>
    </source>
</evidence>
<feature type="transmembrane region" description="Helical" evidence="9">
    <location>
        <begin position="892"/>
        <end position="924"/>
    </location>
</feature>
<dbReference type="GO" id="GO:0015421">
    <property type="term" value="F:ABC-type oligopeptide transporter activity"/>
    <property type="evidence" value="ECO:0007669"/>
    <property type="project" value="TreeGrafter"/>
</dbReference>
<feature type="compositionally biased region" description="Low complexity" evidence="8">
    <location>
        <begin position="60"/>
        <end position="74"/>
    </location>
</feature>
<feature type="domain" description="ABC transmembrane type-1" evidence="11">
    <location>
        <begin position="755"/>
        <end position="1049"/>
    </location>
</feature>
<dbReference type="InterPro" id="IPR003593">
    <property type="entry name" value="AAA+_ATPase"/>
</dbReference>
<comment type="caution">
    <text evidence="12">The sequence shown here is derived from an EMBL/GenBank/DDBJ whole genome shotgun (WGS) entry which is preliminary data.</text>
</comment>
<dbReference type="InterPro" id="IPR027417">
    <property type="entry name" value="P-loop_NTPase"/>
</dbReference>
<reference evidence="12" key="1">
    <citation type="submission" date="2021-12" db="EMBL/GenBank/DDBJ databases">
        <title>Prjna785345.</title>
        <authorList>
            <person name="Rujirawat T."/>
            <person name="Krajaejun T."/>
        </authorList>
    </citation>
    <scope>NUCLEOTIDE SEQUENCE</scope>
    <source>
        <strain evidence="12">Pi057C3</strain>
    </source>
</reference>
<dbReference type="EMBL" id="JAKCXM010000003">
    <property type="protein sequence ID" value="KAJ0409579.1"/>
    <property type="molecule type" value="Genomic_DNA"/>
</dbReference>
<feature type="transmembrane region" description="Helical" evidence="9">
    <location>
        <begin position="753"/>
        <end position="780"/>
    </location>
</feature>
<keyword evidence="13" id="KW-1185">Reference proteome</keyword>